<dbReference type="Proteomes" id="UP000249915">
    <property type="component" value="Unassembled WGS sequence"/>
</dbReference>
<evidence type="ECO:0000256" key="1">
    <source>
        <dbReference type="ARBA" id="ARBA00006817"/>
    </source>
</evidence>
<dbReference type="Gene3D" id="3.30.530.20">
    <property type="match status" value="1"/>
</dbReference>
<reference evidence="3 4" key="1">
    <citation type="submission" date="2016-07" db="EMBL/GenBank/DDBJ databases">
        <title>Draft genome sequence of Prauserella muralis DSM 45305, isolated from a mould-covered wall in an indoor environment.</title>
        <authorList>
            <person name="Ruckert C."/>
            <person name="Albersmeier A."/>
            <person name="Jiang C.-L."/>
            <person name="Jiang Y."/>
            <person name="Kalinowski J."/>
            <person name="Schneider O."/>
            <person name="Winkler A."/>
            <person name="Zotchev S.B."/>
        </authorList>
    </citation>
    <scope>NUCLEOTIDE SEQUENCE [LARGE SCALE GENOMIC DNA]</scope>
    <source>
        <strain evidence="3 4">DSM 45305</strain>
    </source>
</reference>
<dbReference type="RefSeq" id="WP_112285268.1">
    <property type="nucleotide sequence ID" value="NZ_MASW01000007.1"/>
</dbReference>
<gene>
    <name evidence="3" type="ORF">BAY60_31765</name>
</gene>
<dbReference type="InterPro" id="IPR013538">
    <property type="entry name" value="ASHA1/2-like_C"/>
</dbReference>
<dbReference type="InterPro" id="IPR023393">
    <property type="entry name" value="START-like_dom_sf"/>
</dbReference>
<dbReference type="EMBL" id="MASW01000007">
    <property type="protein sequence ID" value="PXY19340.1"/>
    <property type="molecule type" value="Genomic_DNA"/>
</dbReference>
<organism evidence="3 4">
    <name type="scientific">Prauserella muralis</name>
    <dbReference type="NCBI Taxonomy" id="588067"/>
    <lineage>
        <taxon>Bacteria</taxon>
        <taxon>Bacillati</taxon>
        <taxon>Actinomycetota</taxon>
        <taxon>Actinomycetes</taxon>
        <taxon>Pseudonocardiales</taxon>
        <taxon>Pseudonocardiaceae</taxon>
        <taxon>Prauserella</taxon>
    </lineage>
</organism>
<evidence type="ECO:0000313" key="4">
    <source>
        <dbReference type="Proteomes" id="UP000249915"/>
    </source>
</evidence>
<dbReference type="SUPFAM" id="SSF55961">
    <property type="entry name" value="Bet v1-like"/>
    <property type="match status" value="1"/>
</dbReference>
<comment type="similarity">
    <text evidence="1">Belongs to the AHA1 family.</text>
</comment>
<dbReference type="AlphaFoldDB" id="A0A2V4AIF4"/>
<dbReference type="CDD" id="cd08899">
    <property type="entry name" value="SRPBCC_CalC_Aha1-like_6"/>
    <property type="match status" value="1"/>
</dbReference>
<evidence type="ECO:0000259" key="2">
    <source>
        <dbReference type="Pfam" id="PF08327"/>
    </source>
</evidence>
<evidence type="ECO:0000313" key="3">
    <source>
        <dbReference type="EMBL" id="PXY19340.1"/>
    </source>
</evidence>
<keyword evidence="4" id="KW-1185">Reference proteome</keyword>
<comment type="caution">
    <text evidence="3">The sequence shown here is derived from an EMBL/GenBank/DDBJ whole genome shotgun (WGS) entry which is preliminary data.</text>
</comment>
<sequence length="131" mass="14856">MTETLRFERHLAHPPEKVWRALTEPAHLSAWYPMQVVDLDLRAGGAIRFRDEEGTEFRGEVTEVNPPKHFAFREYDPETGEHDARFELAPDGEGCVLVFTHSFVPGDWAAQVEIGWNRCLDALPAVLEAIA</sequence>
<dbReference type="OrthoDB" id="9803476at2"/>
<proteinExistence type="inferred from homology"/>
<dbReference type="Pfam" id="PF08327">
    <property type="entry name" value="AHSA1"/>
    <property type="match status" value="1"/>
</dbReference>
<accession>A0A2V4AIF4</accession>
<feature type="domain" description="Activator of Hsp90 ATPase homologue 1/2-like C-terminal" evidence="2">
    <location>
        <begin position="13"/>
        <end position="128"/>
    </location>
</feature>
<name>A0A2V4AIF4_9PSEU</name>
<protein>
    <recommendedName>
        <fullName evidence="2">Activator of Hsp90 ATPase homologue 1/2-like C-terminal domain-containing protein</fullName>
    </recommendedName>
</protein>